<comment type="similarity">
    <text evidence="2">In the N-terminal section; belongs to the leguminous lectin family.</text>
</comment>
<dbReference type="EC" id="2.7.11.1" evidence="4"/>
<evidence type="ECO:0000256" key="19">
    <source>
        <dbReference type="PROSITE-ProRule" id="PRU10141"/>
    </source>
</evidence>
<dbReference type="GO" id="GO:0016020">
    <property type="term" value="C:membrane"/>
    <property type="evidence" value="ECO:0007669"/>
    <property type="project" value="UniProtKB-SubCell"/>
</dbReference>
<dbReference type="EMBL" id="JAUESC010000383">
    <property type="protein sequence ID" value="KAK0585108.1"/>
    <property type="molecule type" value="Genomic_DNA"/>
</dbReference>
<evidence type="ECO:0000313" key="21">
    <source>
        <dbReference type="EMBL" id="KAK0585108.1"/>
    </source>
</evidence>
<dbReference type="InterPro" id="IPR000719">
    <property type="entry name" value="Prot_kinase_dom"/>
</dbReference>
<keyword evidence="13" id="KW-1133">Transmembrane helix</keyword>
<keyword evidence="10 19" id="KW-0547">Nucleotide-binding</keyword>
<dbReference type="InterPro" id="IPR001245">
    <property type="entry name" value="Ser-Thr/Tyr_kinase_cat_dom"/>
</dbReference>
<dbReference type="FunFam" id="3.30.200.20:FF:000112">
    <property type="entry name" value="Lectin-domain containing receptor kinase A4.3"/>
    <property type="match status" value="2"/>
</dbReference>
<dbReference type="PROSITE" id="PS00107">
    <property type="entry name" value="PROTEIN_KINASE_ATP"/>
    <property type="match status" value="2"/>
</dbReference>
<dbReference type="SUPFAM" id="SSF56112">
    <property type="entry name" value="Protein kinase-like (PK-like)"/>
    <property type="match status" value="3"/>
</dbReference>
<sequence>MVITTILKIISPCWKPSIEGEDSNKDTGVVFLIRRKRKFAEVLEDWELDYGPHRFKFKDLYIATKGFKDKELLGSGGFGRVYRGVLSTSKLEIAVKRISHESRQGMREFIAEIVTIGRLRHRNLVQLLGYCRRKGELLLVYDYMPNGSLDKYLFDQPKVTLNWSQRFRVIKGVALGLVYLHEEWEQVVIHRDIKASNILLDSDLNGRLGDFGLARLYDHGTDPQTTHIVGTLGYLAPEHTRSGKATTNTDVYAFGAFLLEVASGRRPIERKEDSILVDWVFAFWYRGEILEARDPNLGTEYVAEELELVMKLGLMCSHSEPSARPTMRQVVQYLERNIQLPELSGLGLSVNGLTFESREGVALGLVYLHEEWEQVVIHRDIKASNILLDNDLNGRLGDFDIARLYDHRTDPQTTHIVSTLGYLAPEHTRSGKATTSTDAYAFEAFLLEVASGRRPIEPKEDSILVDWVFAFWYRCKILEARDLNLGTEYVVKELELVMKLGLMCSHSEPSTRPTMRQVVQYLERNIQLPELSGLGVVFWIRRKRKFAEVLEDWELDYGPHRFKFKDLYIATKGFKDKELLGSGGFGRVYRGVLSTSKLEIAVKRISHESRQGMREFIAEIVSIGHLRHRNLVQLLGYCRRKGELLLVYDYMPNGSLDKYLFDQPKVTLNWSQRFQVIKGVALGLVYLHEEWEKVVIHRDIKASNILLDSDLNGRLGDFGLARLYDHGTDPQTTHIVGTLGYLAPEHARSGKATTRTDVYAFGAFLLEVASGRRPIEPKEDSILVDWVFAFWYRGEILEARDPNLGTEYVAEELELVMKLGLMCAHSEPSVRPTMRQVVQYLERNIQLPELSGLGLSVSGLTFQPREGFTDISMSYQSYIDKSFNRASSVAESLLSGGR</sequence>
<feature type="binding site" evidence="19">
    <location>
        <position position="96"/>
    </location>
    <ligand>
        <name>ATP</name>
        <dbReference type="ChEBI" id="CHEBI:30616"/>
    </ligand>
</feature>
<evidence type="ECO:0000256" key="5">
    <source>
        <dbReference type="ARBA" id="ARBA00022527"/>
    </source>
</evidence>
<evidence type="ECO:0000256" key="8">
    <source>
        <dbReference type="ARBA" id="ARBA00022729"/>
    </source>
</evidence>
<dbReference type="Pfam" id="PF00069">
    <property type="entry name" value="Pkinase"/>
    <property type="match status" value="2"/>
</dbReference>
<evidence type="ECO:0000256" key="12">
    <source>
        <dbReference type="ARBA" id="ARBA00022840"/>
    </source>
</evidence>
<comment type="subcellular location">
    <subcellularLocation>
        <location evidence="1">Membrane</location>
        <topology evidence="1">Single-pass type I membrane protein</topology>
    </subcellularLocation>
</comment>
<reference evidence="21" key="1">
    <citation type="journal article" date="2022" name="Plant J.">
        <title>Strategies of tolerance reflected in two North American maple genomes.</title>
        <authorList>
            <person name="McEvoy S.L."/>
            <person name="Sezen U.U."/>
            <person name="Trouern-Trend A."/>
            <person name="McMahon S.M."/>
            <person name="Schaberg P.G."/>
            <person name="Yang J."/>
            <person name="Wegrzyn J.L."/>
            <person name="Swenson N.G."/>
        </authorList>
    </citation>
    <scope>NUCLEOTIDE SEQUENCE</scope>
    <source>
        <strain evidence="21">NS2018</strain>
    </source>
</reference>
<keyword evidence="6" id="KW-0808">Transferase</keyword>
<feature type="domain" description="Protein kinase" evidence="20">
    <location>
        <begin position="67"/>
        <end position="343"/>
    </location>
</feature>
<keyword evidence="15" id="KW-0675">Receptor</keyword>
<organism evidence="21 22">
    <name type="scientific">Acer saccharum</name>
    <name type="common">Sugar maple</name>
    <dbReference type="NCBI Taxonomy" id="4024"/>
    <lineage>
        <taxon>Eukaryota</taxon>
        <taxon>Viridiplantae</taxon>
        <taxon>Streptophyta</taxon>
        <taxon>Embryophyta</taxon>
        <taxon>Tracheophyta</taxon>
        <taxon>Spermatophyta</taxon>
        <taxon>Magnoliopsida</taxon>
        <taxon>eudicotyledons</taxon>
        <taxon>Gunneridae</taxon>
        <taxon>Pentapetalae</taxon>
        <taxon>rosids</taxon>
        <taxon>malvids</taxon>
        <taxon>Sapindales</taxon>
        <taxon>Sapindaceae</taxon>
        <taxon>Hippocastanoideae</taxon>
        <taxon>Acereae</taxon>
        <taxon>Acer</taxon>
    </lineage>
</organism>
<evidence type="ECO:0000256" key="10">
    <source>
        <dbReference type="ARBA" id="ARBA00022741"/>
    </source>
</evidence>
<evidence type="ECO:0000256" key="13">
    <source>
        <dbReference type="ARBA" id="ARBA00022989"/>
    </source>
</evidence>
<keyword evidence="9" id="KW-0430">Lectin</keyword>
<evidence type="ECO:0000256" key="18">
    <source>
        <dbReference type="ARBA" id="ARBA00048679"/>
    </source>
</evidence>
<proteinExistence type="inferred from homology"/>
<dbReference type="GO" id="GO:0004674">
    <property type="term" value="F:protein serine/threonine kinase activity"/>
    <property type="evidence" value="ECO:0007669"/>
    <property type="project" value="UniProtKB-KW"/>
</dbReference>
<gene>
    <name evidence="21" type="ORF">LWI29_023534</name>
</gene>
<dbReference type="Proteomes" id="UP001168877">
    <property type="component" value="Unassembled WGS sequence"/>
</dbReference>
<feature type="domain" description="Protein kinase" evidence="20">
    <location>
        <begin position="574"/>
        <end position="850"/>
    </location>
</feature>
<dbReference type="FunFam" id="1.10.510.10:FF:000108">
    <property type="entry name" value="L-type lectin-domain containing receptor kinase S.4"/>
    <property type="match status" value="3"/>
</dbReference>
<keyword evidence="7" id="KW-0812">Transmembrane</keyword>
<dbReference type="PROSITE" id="PS50011">
    <property type="entry name" value="PROTEIN_KINASE_DOM"/>
    <property type="match status" value="2"/>
</dbReference>
<evidence type="ECO:0000256" key="11">
    <source>
        <dbReference type="ARBA" id="ARBA00022777"/>
    </source>
</evidence>
<evidence type="ECO:0000259" key="20">
    <source>
        <dbReference type="PROSITE" id="PS50011"/>
    </source>
</evidence>
<reference evidence="21" key="2">
    <citation type="submission" date="2023-06" db="EMBL/GenBank/DDBJ databases">
        <authorList>
            <person name="Swenson N.G."/>
            <person name="Wegrzyn J.L."/>
            <person name="Mcevoy S.L."/>
        </authorList>
    </citation>
    <scope>NUCLEOTIDE SEQUENCE</scope>
    <source>
        <strain evidence="21">NS2018</strain>
        <tissue evidence="21">Leaf</tissue>
    </source>
</reference>
<evidence type="ECO:0000313" key="22">
    <source>
        <dbReference type="Proteomes" id="UP001168877"/>
    </source>
</evidence>
<dbReference type="GO" id="GO:0030246">
    <property type="term" value="F:carbohydrate binding"/>
    <property type="evidence" value="ECO:0007669"/>
    <property type="project" value="UniProtKB-KW"/>
</dbReference>
<evidence type="ECO:0000256" key="1">
    <source>
        <dbReference type="ARBA" id="ARBA00004479"/>
    </source>
</evidence>
<name>A0AA39S473_ACESA</name>
<dbReference type="PROSITE" id="PS00108">
    <property type="entry name" value="PROTEIN_KINASE_ST"/>
    <property type="match status" value="2"/>
</dbReference>
<dbReference type="Gene3D" id="1.10.510.10">
    <property type="entry name" value="Transferase(Phosphotransferase) domain 1"/>
    <property type="match status" value="3"/>
</dbReference>
<dbReference type="SMART" id="SM00220">
    <property type="entry name" value="S_TKc"/>
    <property type="match status" value="2"/>
</dbReference>
<comment type="catalytic activity">
    <reaction evidence="18">
        <text>L-seryl-[protein] + ATP = O-phospho-L-seryl-[protein] + ADP + H(+)</text>
        <dbReference type="Rhea" id="RHEA:17989"/>
        <dbReference type="Rhea" id="RHEA-COMP:9863"/>
        <dbReference type="Rhea" id="RHEA-COMP:11604"/>
        <dbReference type="ChEBI" id="CHEBI:15378"/>
        <dbReference type="ChEBI" id="CHEBI:29999"/>
        <dbReference type="ChEBI" id="CHEBI:30616"/>
        <dbReference type="ChEBI" id="CHEBI:83421"/>
        <dbReference type="ChEBI" id="CHEBI:456216"/>
        <dbReference type="EC" id="2.7.11.1"/>
    </reaction>
</comment>
<dbReference type="PANTHER" id="PTHR27007">
    <property type="match status" value="1"/>
</dbReference>
<dbReference type="InterPro" id="IPR008271">
    <property type="entry name" value="Ser/Thr_kinase_AS"/>
</dbReference>
<dbReference type="AlphaFoldDB" id="A0AA39S473"/>
<evidence type="ECO:0000256" key="3">
    <source>
        <dbReference type="ARBA" id="ARBA00010217"/>
    </source>
</evidence>
<comment type="similarity">
    <text evidence="3">In the C-terminal section; belongs to the protein kinase superfamily. Ser/Thr protein kinase family.</text>
</comment>
<evidence type="ECO:0000256" key="9">
    <source>
        <dbReference type="ARBA" id="ARBA00022734"/>
    </source>
</evidence>
<evidence type="ECO:0000256" key="2">
    <source>
        <dbReference type="ARBA" id="ARBA00008536"/>
    </source>
</evidence>
<comment type="caution">
    <text evidence="21">The sequence shown here is derived from an EMBL/GenBank/DDBJ whole genome shotgun (WGS) entry which is preliminary data.</text>
</comment>
<evidence type="ECO:0000256" key="17">
    <source>
        <dbReference type="ARBA" id="ARBA00047899"/>
    </source>
</evidence>
<evidence type="ECO:0000256" key="7">
    <source>
        <dbReference type="ARBA" id="ARBA00022692"/>
    </source>
</evidence>
<dbReference type="Pfam" id="PF07714">
    <property type="entry name" value="PK_Tyr_Ser-Thr"/>
    <property type="match status" value="1"/>
</dbReference>
<keyword evidence="14" id="KW-0472">Membrane</keyword>
<dbReference type="InterPro" id="IPR011009">
    <property type="entry name" value="Kinase-like_dom_sf"/>
</dbReference>
<dbReference type="InterPro" id="IPR017441">
    <property type="entry name" value="Protein_kinase_ATP_BS"/>
</dbReference>
<dbReference type="Gene3D" id="3.30.200.20">
    <property type="entry name" value="Phosphorylase Kinase, domain 1"/>
    <property type="match status" value="2"/>
</dbReference>
<feature type="binding site" evidence="19">
    <location>
        <position position="603"/>
    </location>
    <ligand>
        <name>ATP</name>
        <dbReference type="ChEBI" id="CHEBI:30616"/>
    </ligand>
</feature>
<dbReference type="CDD" id="cd14066">
    <property type="entry name" value="STKc_IRAK"/>
    <property type="match status" value="2"/>
</dbReference>
<protein>
    <recommendedName>
        <fullName evidence="4">non-specific serine/threonine protein kinase</fullName>
        <ecNumber evidence="4">2.7.11.1</ecNumber>
    </recommendedName>
</protein>
<keyword evidence="16" id="KW-0325">Glycoprotein</keyword>
<keyword evidence="8" id="KW-0732">Signal</keyword>
<dbReference type="GO" id="GO:0005524">
    <property type="term" value="F:ATP binding"/>
    <property type="evidence" value="ECO:0007669"/>
    <property type="project" value="UniProtKB-UniRule"/>
</dbReference>
<evidence type="ECO:0000256" key="4">
    <source>
        <dbReference type="ARBA" id="ARBA00012513"/>
    </source>
</evidence>
<keyword evidence="11" id="KW-0418">Kinase</keyword>
<dbReference type="GO" id="GO:0051707">
    <property type="term" value="P:response to other organism"/>
    <property type="evidence" value="ECO:0007669"/>
    <property type="project" value="UniProtKB-ARBA"/>
</dbReference>
<keyword evidence="22" id="KW-1185">Reference proteome</keyword>
<dbReference type="InterPro" id="IPR050528">
    <property type="entry name" value="L-type_Lectin-RKs"/>
</dbReference>
<evidence type="ECO:0000256" key="15">
    <source>
        <dbReference type="ARBA" id="ARBA00023170"/>
    </source>
</evidence>
<keyword evidence="5" id="KW-0723">Serine/threonine-protein kinase</keyword>
<evidence type="ECO:0000256" key="16">
    <source>
        <dbReference type="ARBA" id="ARBA00023180"/>
    </source>
</evidence>
<accession>A0AA39S473</accession>
<evidence type="ECO:0000256" key="6">
    <source>
        <dbReference type="ARBA" id="ARBA00022679"/>
    </source>
</evidence>
<keyword evidence="12 19" id="KW-0067">ATP-binding</keyword>
<evidence type="ECO:0000256" key="14">
    <source>
        <dbReference type="ARBA" id="ARBA00023136"/>
    </source>
</evidence>
<comment type="catalytic activity">
    <reaction evidence="17">
        <text>L-threonyl-[protein] + ATP = O-phospho-L-threonyl-[protein] + ADP + H(+)</text>
        <dbReference type="Rhea" id="RHEA:46608"/>
        <dbReference type="Rhea" id="RHEA-COMP:11060"/>
        <dbReference type="Rhea" id="RHEA-COMP:11605"/>
        <dbReference type="ChEBI" id="CHEBI:15378"/>
        <dbReference type="ChEBI" id="CHEBI:30013"/>
        <dbReference type="ChEBI" id="CHEBI:30616"/>
        <dbReference type="ChEBI" id="CHEBI:61977"/>
        <dbReference type="ChEBI" id="CHEBI:456216"/>
        <dbReference type="EC" id="2.7.11.1"/>
    </reaction>
</comment>